<reference evidence="3 4" key="1">
    <citation type="submission" date="2018-06" db="EMBL/GenBank/DDBJ databases">
        <title>The Genome of Cuscuta australis (Dodder) Provides Insight into the Evolution of Plant Parasitism.</title>
        <authorList>
            <person name="Liu H."/>
        </authorList>
    </citation>
    <scope>NUCLEOTIDE SEQUENCE [LARGE SCALE GENOMIC DNA]</scope>
    <source>
        <strain evidence="4">cv. Yunnan</strain>
        <tissue evidence="3">Vines</tissue>
    </source>
</reference>
<dbReference type="PANTHER" id="PTHR31286:SF180">
    <property type="entry name" value="OS10G0362600 PROTEIN"/>
    <property type="match status" value="1"/>
</dbReference>
<feature type="compositionally biased region" description="Basic and acidic residues" evidence="1">
    <location>
        <begin position="247"/>
        <end position="264"/>
    </location>
</feature>
<evidence type="ECO:0000313" key="3">
    <source>
        <dbReference type="EMBL" id="RAL39176.1"/>
    </source>
</evidence>
<comment type="caution">
    <text evidence="3">The sequence shown here is derived from an EMBL/GenBank/DDBJ whole genome shotgun (WGS) entry which is preliminary data.</text>
</comment>
<evidence type="ECO:0000313" key="4">
    <source>
        <dbReference type="Proteomes" id="UP000249390"/>
    </source>
</evidence>
<gene>
    <name evidence="3" type="ORF">DM860_018004</name>
</gene>
<organism evidence="3 4">
    <name type="scientific">Cuscuta australis</name>
    <dbReference type="NCBI Taxonomy" id="267555"/>
    <lineage>
        <taxon>Eukaryota</taxon>
        <taxon>Viridiplantae</taxon>
        <taxon>Streptophyta</taxon>
        <taxon>Embryophyta</taxon>
        <taxon>Tracheophyta</taxon>
        <taxon>Spermatophyta</taxon>
        <taxon>Magnoliopsida</taxon>
        <taxon>eudicotyledons</taxon>
        <taxon>Gunneridae</taxon>
        <taxon>Pentapetalae</taxon>
        <taxon>asterids</taxon>
        <taxon>lamiids</taxon>
        <taxon>Solanales</taxon>
        <taxon>Convolvulaceae</taxon>
        <taxon>Cuscuteae</taxon>
        <taxon>Cuscuta</taxon>
        <taxon>Cuscuta subgen. Grammica</taxon>
        <taxon>Cuscuta sect. Cleistogrammica</taxon>
    </lineage>
</organism>
<feature type="region of interest" description="Disordered" evidence="1">
    <location>
        <begin position="246"/>
        <end position="316"/>
    </location>
</feature>
<evidence type="ECO:0000259" key="2">
    <source>
        <dbReference type="Pfam" id="PF14111"/>
    </source>
</evidence>
<name>A0A328D137_9ASTE</name>
<dbReference type="InterPro" id="IPR040256">
    <property type="entry name" value="At4g02000-like"/>
</dbReference>
<feature type="domain" description="DUF4283" evidence="2">
    <location>
        <begin position="61"/>
        <end position="136"/>
    </location>
</feature>
<dbReference type="EMBL" id="NQVE01000201">
    <property type="protein sequence ID" value="RAL39176.1"/>
    <property type="molecule type" value="Genomic_DNA"/>
</dbReference>
<dbReference type="PANTHER" id="PTHR31286">
    <property type="entry name" value="GLYCINE-RICH CELL WALL STRUCTURAL PROTEIN 1.8-LIKE"/>
    <property type="match status" value="1"/>
</dbReference>
<sequence>MLERENITDSTAGILGRKKLFSEVLKSLKDEEKLQGTNQGTFKGCPSISFTQEDIQKLSKRFAYALIGSFSRRPPFPVLKTFLQKLGLRGDLSLGTLSSNQVLINFQFEEDYQRVFLRQTWTVGNHLMVITKWTTDHIEGFDCPIVPVWVSCPKLPVFLHDQRALSLIASTIGRPLKVDENTLNFSRPDLARFCVEVDVSKPLPPKVHIKLGEKDLFLHLIFENVPHYCSSCLKLGHSKGHCILPGKESHQEDQPRTSKGKDTIQETWTMVTSKKSRPGTVWKRKLGPPLSGPGECSKSQDNQQQKDTDPAPIKVPVPAPDPIPVPEPALVQVPCPDSVNESARVTNITEDKNLALVLWNPLPPILESKFTPLLSDPESEDSSSEASDYDDLGIVTCHEKTASDFLGFPPLPAIENEKLFNSTIKSRLRSANKSFNPNVSQ</sequence>
<evidence type="ECO:0000256" key="1">
    <source>
        <dbReference type="SAM" id="MobiDB-lite"/>
    </source>
</evidence>
<accession>A0A328D137</accession>
<dbReference type="InterPro" id="IPR025558">
    <property type="entry name" value="DUF4283"/>
</dbReference>
<feature type="compositionally biased region" description="Basic residues" evidence="1">
    <location>
        <begin position="274"/>
        <end position="286"/>
    </location>
</feature>
<protein>
    <recommendedName>
        <fullName evidence="2">DUF4283 domain-containing protein</fullName>
    </recommendedName>
</protein>
<dbReference type="Pfam" id="PF14111">
    <property type="entry name" value="DUF4283"/>
    <property type="match status" value="1"/>
</dbReference>
<proteinExistence type="predicted"/>
<dbReference type="AlphaFoldDB" id="A0A328D137"/>
<keyword evidence="4" id="KW-1185">Reference proteome</keyword>
<dbReference type="Proteomes" id="UP000249390">
    <property type="component" value="Unassembled WGS sequence"/>
</dbReference>